<evidence type="ECO:0000313" key="2">
    <source>
        <dbReference type="Proteomes" id="UP000076632"/>
    </source>
</evidence>
<reference evidence="1 2" key="1">
    <citation type="journal article" date="2016" name="Fungal Biol.">
        <title>The genome of Xylona heveae provides a window into fungal endophytism.</title>
        <authorList>
            <person name="Gazis R."/>
            <person name="Kuo A."/>
            <person name="Riley R."/>
            <person name="LaButti K."/>
            <person name="Lipzen A."/>
            <person name="Lin J."/>
            <person name="Amirebrahimi M."/>
            <person name="Hesse C.N."/>
            <person name="Spatafora J.W."/>
            <person name="Henrissat B."/>
            <person name="Hainaut M."/>
            <person name="Grigoriev I.V."/>
            <person name="Hibbett D.S."/>
        </authorList>
    </citation>
    <scope>NUCLEOTIDE SEQUENCE [LARGE SCALE GENOMIC DNA]</scope>
    <source>
        <strain evidence="1 2">TC161</strain>
    </source>
</reference>
<dbReference type="Proteomes" id="UP000076632">
    <property type="component" value="Unassembled WGS sequence"/>
</dbReference>
<name>A0A165FFT3_XYLHT</name>
<dbReference type="GeneID" id="28894714"/>
<evidence type="ECO:0000313" key="1">
    <source>
        <dbReference type="EMBL" id="KZF20925.1"/>
    </source>
</evidence>
<dbReference type="AlphaFoldDB" id="A0A165FFT3"/>
<organism evidence="1 2">
    <name type="scientific">Xylona heveae (strain CBS 132557 / TC161)</name>
    <dbReference type="NCBI Taxonomy" id="1328760"/>
    <lineage>
        <taxon>Eukaryota</taxon>
        <taxon>Fungi</taxon>
        <taxon>Dikarya</taxon>
        <taxon>Ascomycota</taxon>
        <taxon>Pezizomycotina</taxon>
        <taxon>Xylonomycetes</taxon>
        <taxon>Xylonales</taxon>
        <taxon>Xylonaceae</taxon>
        <taxon>Xylona</taxon>
    </lineage>
</organism>
<gene>
    <name evidence="1" type="ORF">L228DRAFT_182145</name>
</gene>
<dbReference type="InParanoid" id="A0A165FFT3"/>
<dbReference type="EMBL" id="KV407462">
    <property type="protein sequence ID" value="KZF20925.1"/>
    <property type="molecule type" value="Genomic_DNA"/>
</dbReference>
<dbReference type="RefSeq" id="XP_018186480.1">
    <property type="nucleotide sequence ID" value="XM_018329577.1"/>
</dbReference>
<keyword evidence="2" id="KW-1185">Reference proteome</keyword>
<sequence length="153" mass="17470">MAFVLAGIYLSLPLYPLTCLFSRPYLFFSSSPRYPSSHPPFSCSSRLLLYISTPDMSNQQTCSLLAPGICFRVASLRLSRNDITSTLFALARGGLVLWSRWSRCFLLPFPPPFSPLSFSSLPLSYPLAPWYGLRYGFRYGDFSLDFFFRSYHL</sequence>
<accession>A0A165FFT3</accession>
<proteinExistence type="predicted"/>
<protein>
    <submittedName>
        <fullName evidence="1">Uncharacterized protein</fullName>
    </submittedName>
</protein>